<dbReference type="STRING" id="74649.A0A2P6PWR3"/>
<evidence type="ECO:0000256" key="2">
    <source>
        <dbReference type="SAM" id="MobiDB-lite"/>
    </source>
</evidence>
<dbReference type="GO" id="GO:0000127">
    <property type="term" value="C:transcription factor TFIIIC complex"/>
    <property type="evidence" value="ECO:0007669"/>
    <property type="project" value="TreeGrafter"/>
</dbReference>
<dbReference type="Proteomes" id="UP000238479">
    <property type="component" value="Chromosome 6"/>
</dbReference>
<dbReference type="SMART" id="SM00028">
    <property type="entry name" value="TPR"/>
    <property type="match status" value="6"/>
</dbReference>
<keyword evidence="1" id="KW-0802">TPR repeat</keyword>
<feature type="compositionally biased region" description="Basic residues" evidence="2">
    <location>
        <begin position="127"/>
        <end position="144"/>
    </location>
</feature>
<dbReference type="OrthoDB" id="9991317at2759"/>
<sequence>MDKNGNASCDRGEALKYVFDLGAEDDIIEDEEEEEEDDDDSDEESEEEDEEEEEEDDTFNPLDSVDDGSFADQIYPDFVGQEYETLAKKKRKPLGDSRPKGSVKKARKDEGSKESLEEELMAFMMGRPRRRSRKLKKRGRRKGSKNQCSPEISRLLSKARNCYALGDYKEAIPVLKEVIKQAPHLPDSYQTLGDVHSALGDKNRALNCYHVAAHLAPKNPSLWTLIFTKFMEVGNISEASTSLSRAISADPEAENVVSLKLDRASLHVQLKDYEKAAALYEEIIQTCPGNVKALKTGAEMYEKCGQRERSIHVLEEYLRAHPTEADLSVIDLLVSLLMENNLHNEALQHIEHAQLTLHSGKELPLEMKVKAGICQANLGNMRKAASLFTEFAESNTEFNKGFLHLKIARCYLSLKYRVQAIFYFYQALKTLEEHIEARLTLASVLLEDSRDDEAISLLSPPRNRDCVHLPTDKATPWWCDGKVKLKLCNIFRAKGMHKELVDAIYDLVQESLQIISLGRTVKRKLLKKELLERVKALDDQQTCNVFSGNRSRALPLPDHRKVNREKKRLEEKAKLKEEKRTEAMAAGHDGQSDDYSDSDDDPEIDPQEIQKEPPLPDLVKEKENHDLILDLCKSLASLNRHSEALKILKLALKSSKGMAAFRGKLRNLGAQIAYTNPDPEQGLNYVKYIADQHPYSNAVWNCYYKVISRFKEDWYRDKHYKFVRHRRHRRNKLKDCAPPSIISGHHYTRKSRHQDAAREYLEAYKLLPENPLVNLCAGTALINLAHGHRLQNKHHCIAQGFAFLYNNLRVCKSSQEALYNIARAFHQVGLVTLAASYYEKVLDIHVKDYPIPKLPHENPDYNQNRLPGYCDLRREAAFNLHLIYKQCGSFDLARQVLRDHCTF</sequence>
<dbReference type="InterPro" id="IPR011990">
    <property type="entry name" value="TPR-like_helical_dom_sf"/>
</dbReference>
<protein>
    <submittedName>
        <fullName evidence="3">Putative 43kDa postsynaptic protein</fullName>
    </submittedName>
</protein>
<dbReference type="SUPFAM" id="SSF48452">
    <property type="entry name" value="TPR-like"/>
    <property type="match status" value="3"/>
</dbReference>
<dbReference type="Pfam" id="PF14559">
    <property type="entry name" value="TPR_19"/>
    <property type="match status" value="1"/>
</dbReference>
<dbReference type="OMA" id="FEDLHEH"/>
<evidence type="ECO:0000313" key="4">
    <source>
        <dbReference type="Proteomes" id="UP000238479"/>
    </source>
</evidence>
<dbReference type="PANTHER" id="PTHR23082:SF0">
    <property type="entry name" value="GENERAL TRANSCRIPTION FACTOR 3C POLYPEPTIDE 3"/>
    <property type="match status" value="1"/>
</dbReference>
<evidence type="ECO:0000256" key="1">
    <source>
        <dbReference type="PROSITE-ProRule" id="PRU00339"/>
    </source>
</evidence>
<evidence type="ECO:0000313" key="3">
    <source>
        <dbReference type="EMBL" id="PRQ26370.1"/>
    </source>
</evidence>
<feature type="compositionally biased region" description="Acidic residues" evidence="2">
    <location>
        <begin position="22"/>
        <end position="58"/>
    </location>
</feature>
<feature type="region of interest" description="Disordered" evidence="2">
    <location>
        <begin position="548"/>
        <end position="617"/>
    </location>
</feature>
<dbReference type="Pfam" id="PF13176">
    <property type="entry name" value="TPR_7"/>
    <property type="match status" value="1"/>
</dbReference>
<feature type="region of interest" description="Disordered" evidence="2">
    <location>
        <begin position="89"/>
        <end position="150"/>
    </location>
</feature>
<accession>A0A2P6PWR3</accession>
<dbReference type="InterPro" id="IPR019734">
    <property type="entry name" value="TPR_rpt"/>
</dbReference>
<keyword evidence="4" id="KW-1185">Reference proteome</keyword>
<dbReference type="AlphaFoldDB" id="A0A2P6PWR3"/>
<organism evidence="3 4">
    <name type="scientific">Rosa chinensis</name>
    <name type="common">China rose</name>
    <dbReference type="NCBI Taxonomy" id="74649"/>
    <lineage>
        <taxon>Eukaryota</taxon>
        <taxon>Viridiplantae</taxon>
        <taxon>Streptophyta</taxon>
        <taxon>Embryophyta</taxon>
        <taxon>Tracheophyta</taxon>
        <taxon>Spermatophyta</taxon>
        <taxon>Magnoliopsida</taxon>
        <taxon>eudicotyledons</taxon>
        <taxon>Gunneridae</taxon>
        <taxon>Pentapetalae</taxon>
        <taxon>rosids</taxon>
        <taxon>fabids</taxon>
        <taxon>Rosales</taxon>
        <taxon>Rosaceae</taxon>
        <taxon>Rosoideae</taxon>
        <taxon>Rosoideae incertae sedis</taxon>
        <taxon>Rosa</taxon>
    </lineage>
</organism>
<comment type="caution">
    <text evidence="3">The sequence shown here is derived from an EMBL/GenBank/DDBJ whole genome shotgun (WGS) entry which is preliminary data.</text>
</comment>
<feature type="repeat" description="TPR" evidence="1">
    <location>
        <begin position="186"/>
        <end position="219"/>
    </location>
</feature>
<dbReference type="Pfam" id="PF13432">
    <property type="entry name" value="TPR_16"/>
    <property type="match status" value="1"/>
</dbReference>
<dbReference type="PROSITE" id="PS50005">
    <property type="entry name" value="TPR"/>
    <property type="match status" value="2"/>
</dbReference>
<feature type="compositionally biased region" description="Basic and acidic residues" evidence="2">
    <location>
        <begin position="567"/>
        <end position="582"/>
    </location>
</feature>
<dbReference type="PANTHER" id="PTHR23082">
    <property type="entry name" value="TRANSCRIPTION INITIATION FACTOR IIIC TFIIIC , POLYPEPTIDE 3-RELATED"/>
    <property type="match status" value="1"/>
</dbReference>
<dbReference type="Gene3D" id="1.25.40.10">
    <property type="entry name" value="Tetratricopeptide repeat domain"/>
    <property type="match status" value="2"/>
</dbReference>
<dbReference type="Gramene" id="PRQ26370">
    <property type="protein sequence ID" value="PRQ26370"/>
    <property type="gene ID" value="RchiOBHm_Chr6g0293861"/>
</dbReference>
<feature type="repeat" description="TPR" evidence="1">
    <location>
        <begin position="257"/>
        <end position="290"/>
    </location>
</feature>
<gene>
    <name evidence="3" type="ORF">RchiOBHm_Chr6g0293861</name>
</gene>
<proteinExistence type="predicted"/>
<dbReference type="InterPro" id="IPR039340">
    <property type="entry name" value="Tfc4/TFIIIC-102/Sfc4"/>
</dbReference>
<dbReference type="GO" id="GO:0006383">
    <property type="term" value="P:transcription by RNA polymerase III"/>
    <property type="evidence" value="ECO:0007669"/>
    <property type="project" value="InterPro"/>
</dbReference>
<feature type="compositionally biased region" description="Acidic residues" evidence="2">
    <location>
        <begin position="592"/>
        <end position="606"/>
    </location>
</feature>
<reference evidence="3 4" key="1">
    <citation type="journal article" date="2018" name="Nat. Genet.">
        <title>The Rosa genome provides new insights in the design of modern roses.</title>
        <authorList>
            <person name="Bendahmane M."/>
        </authorList>
    </citation>
    <scope>NUCLEOTIDE SEQUENCE [LARGE SCALE GENOMIC DNA]</scope>
    <source>
        <strain evidence="4">cv. Old Blush</strain>
    </source>
</reference>
<name>A0A2P6PWR3_ROSCH</name>
<dbReference type="EMBL" id="PDCK01000044">
    <property type="protein sequence ID" value="PRQ26370.1"/>
    <property type="molecule type" value="Genomic_DNA"/>
</dbReference>
<feature type="region of interest" description="Disordered" evidence="2">
    <location>
        <begin position="20"/>
        <end position="77"/>
    </location>
</feature>